<dbReference type="AlphaFoldDB" id="A0A1Q5UDC2"/>
<evidence type="ECO:0000313" key="1">
    <source>
        <dbReference type="EMBL" id="OKP10449.1"/>
    </source>
</evidence>
<name>A0A1Q5UDC2_9EURO</name>
<accession>A0A1Q5UDC2</accession>
<organism evidence="1 2">
    <name type="scientific">Penicillium subrubescens</name>
    <dbReference type="NCBI Taxonomy" id="1316194"/>
    <lineage>
        <taxon>Eukaryota</taxon>
        <taxon>Fungi</taxon>
        <taxon>Dikarya</taxon>
        <taxon>Ascomycota</taxon>
        <taxon>Pezizomycotina</taxon>
        <taxon>Eurotiomycetes</taxon>
        <taxon>Eurotiomycetidae</taxon>
        <taxon>Eurotiales</taxon>
        <taxon>Aspergillaceae</taxon>
        <taxon>Penicillium</taxon>
    </lineage>
</organism>
<protein>
    <submittedName>
        <fullName evidence="1">Uncharacterized protein</fullName>
    </submittedName>
</protein>
<proteinExistence type="predicted"/>
<reference evidence="1 2" key="1">
    <citation type="submission" date="2016-10" db="EMBL/GenBank/DDBJ databases">
        <title>Genome sequence of the ascomycete fungus Penicillium subrubescens.</title>
        <authorList>
            <person name="De Vries R.P."/>
            <person name="Peng M."/>
            <person name="Dilokpimol A."/>
            <person name="Hilden K."/>
            <person name="Makela M.R."/>
            <person name="Grigoriev I."/>
            <person name="Riley R."/>
            <person name="Granchi Z."/>
        </authorList>
    </citation>
    <scope>NUCLEOTIDE SEQUENCE [LARGE SCALE GENOMIC DNA]</scope>
    <source>
        <strain evidence="1 2">CBS 132785</strain>
    </source>
</reference>
<keyword evidence="2" id="KW-1185">Reference proteome</keyword>
<evidence type="ECO:0000313" key="2">
    <source>
        <dbReference type="Proteomes" id="UP000186955"/>
    </source>
</evidence>
<gene>
    <name evidence="1" type="ORF">PENSUB_4124</name>
</gene>
<dbReference type="Proteomes" id="UP000186955">
    <property type="component" value="Unassembled WGS sequence"/>
</dbReference>
<sequence length="106" mass="12649">MADHNEDTSWLATSELRIEDLVDLDLYDHSESSREIQAPHIRAYDELMLERRATRVGAHEEYPRTDSDRYAYIVYLDTSDPEKLRTKEVYDRMRDIQYYKKVVSTS</sequence>
<comment type="caution">
    <text evidence="1">The sequence shown here is derived from an EMBL/GenBank/DDBJ whole genome shotgun (WGS) entry which is preliminary data.</text>
</comment>
<dbReference type="EMBL" id="MNBE01000336">
    <property type="protein sequence ID" value="OKP10449.1"/>
    <property type="molecule type" value="Genomic_DNA"/>
</dbReference>